<evidence type="ECO:0000256" key="1">
    <source>
        <dbReference type="SAM" id="MobiDB-lite"/>
    </source>
</evidence>
<accession>A0A8H5LZH1</accession>
<feature type="compositionally biased region" description="Basic and acidic residues" evidence="1">
    <location>
        <begin position="402"/>
        <end position="427"/>
    </location>
</feature>
<name>A0A8H5LZH1_9AGAR</name>
<evidence type="ECO:0000313" key="3">
    <source>
        <dbReference type="Proteomes" id="UP000559256"/>
    </source>
</evidence>
<dbReference type="EMBL" id="JAACJM010000001">
    <property type="protein sequence ID" value="KAF5375096.1"/>
    <property type="molecule type" value="Genomic_DNA"/>
</dbReference>
<gene>
    <name evidence="2" type="ORF">D9758_000522</name>
</gene>
<sequence>MNTSNSSHISQASVTALTEKLENAQNTDSNNKFDQIKSILSKLPIGGGDDDEMGQAEQMQSQSKAYNFNPDDVAPPEVQQQLWALLKWRDNVYRGILKKIEMVPGLEDMLDELSNALNEFVYTTLAPYLTPILTQATGALGEGSKAVIDTEEQYEVFDNPRASDPTHSLLSKDHFGLILNEPAGKIAQIVVTNSVGLIVKAWGDDGINPDDVIDRILEAFHHPYYAEGNSKIQNHMFEAMEQWFRDLGSEESEQTIEALTKESVREGKNKRLSEEQQQDVEPGYGRRPGQSQGHSHSGGGSGYSGGNDNSYGQQRRQEESVQQSFPGYQQESYGSRRDDNDSYSGGGGYGGSGRNDNSDSYGQGRRQEEYGGGGYQQEESYSSRRNEYEGGGGGYNPSYSSEEPRREYDDGERRGGGYGGNDREDRGGYNPSYSSENRRGEYDGGEQRYGGDREDRGGYNTSYEQPRREERREYGGYGGEREERGYGGEREERGYGGEREERRDYGGYGGGRDERQESGGSGYGGGEERRDYGSGYDREERRGDYRESDDTFGAERMNIRDDQSGGGEDYERRSRNEYNDY</sequence>
<keyword evidence="3" id="KW-1185">Reference proteome</keyword>
<feature type="compositionally biased region" description="Basic and acidic residues" evidence="1">
    <location>
        <begin position="436"/>
        <end position="457"/>
    </location>
</feature>
<dbReference type="InterPro" id="IPR052577">
    <property type="entry name" value="VWA7"/>
</dbReference>
<feature type="compositionally biased region" description="Basic and acidic residues" evidence="1">
    <location>
        <begin position="261"/>
        <end position="274"/>
    </location>
</feature>
<protein>
    <submittedName>
        <fullName evidence="2">Uncharacterized protein</fullName>
    </submittedName>
</protein>
<feature type="compositionally biased region" description="Gly residues" evidence="1">
    <location>
        <begin position="296"/>
        <end position="305"/>
    </location>
</feature>
<dbReference type="PANTHER" id="PTHR14905">
    <property type="entry name" value="NG37"/>
    <property type="match status" value="1"/>
</dbReference>
<organism evidence="2 3">
    <name type="scientific">Tetrapyrgos nigripes</name>
    <dbReference type="NCBI Taxonomy" id="182062"/>
    <lineage>
        <taxon>Eukaryota</taxon>
        <taxon>Fungi</taxon>
        <taxon>Dikarya</taxon>
        <taxon>Basidiomycota</taxon>
        <taxon>Agaricomycotina</taxon>
        <taxon>Agaricomycetes</taxon>
        <taxon>Agaricomycetidae</taxon>
        <taxon>Agaricales</taxon>
        <taxon>Marasmiineae</taxon>
        <taxon>Marasmiaceae</taxon>
        <taxon>Tetrapyrgos</taxon>
    </lineage>
</organism>
<feature type="compositionally biased region" description="Basic and acidic residues" evidence="1">
    <location>
        <begin position="557"/>
        <end position="581"/>
    </location>
</feature>
<evidence type="ECO:0000313" key="2">
    <source>
        <dbReference type="EMBL" id="KAF5375096.1"/>
    </source>
</evidence>
<reference evidence="2 3" key="1">
    <citation type="journal article" date="2020" name="ISME J.">
        <title>Uncovering the hidden diversity of litter-decomposition mechanisms in mushroom-forming fungi.</title>
        <authorList>
            <person name="Floudas D."/>
            <person name="Bentzer J."/>
            <person name="Ahren D."/>
            <person name="Johansson T."/>
            <person name="Persson P."/>
            <person name="Tunlid A."/>
        </authorList>
    </citation>
    <scope>NUCLEOTIDE SEQUENCE [LARGE SCALE GENOMIC DNA]</scope>
    <source>
        <strain evidence="2 3">CBS 291.85</strain>
    </source>
</reference>
<dbReference type="PANTHER" id="PTHR14905:SF7">
    <property type="entry name" value="VON WILLEBRAND FACTOR A DOMAIN-CONTAINING PROTEIN 7"/>
    <property type="match status" value="1"/>
</dbReference>
<dbReference type="InterPro" id="IPR010816">
    <property type="entry name" value="Het-C"/>
</dbReference>
<feature type="compositionally biased region" description="Low complexity" evidence="1">
    <location>
        <begin position="306"/>
        <end position="324"/>
    </location>
</feature>
<proteinExistence type="predicted"/>
<feature type="compositionally biased region" description="Basic and acidic residues" evidence="1">
    <location>
        <begin position="526"/>
        <end position="549"/>
    </location>
</feature>
<feature type="compositionally biased region" description="Low complexity" evidence="1">
    <location>
        <begin position="354"/>
        <end position="364"/>
    </location>
</feature>
<dbReference type="AlphaFoldDB" id="A0A8H5LZH1"/>
<feature type="region of interest" description="Disordered" evidence="1">
    <location>
        <begin position="261"/>
        <end position="581"/>
    </location>
</feature>
<dbReference type="Pfam" id="PF07217">
    <property type="entry name" value="Het-C"/>
    <property type="match status" value="1"/>
</dbReference>
<feature type="compositionally biased region" description="Gly residues" evidence="1">
    <location>
        <begin position="344"/>
        <end position="353"/>
    </location>
</feature>
<dbReference type="OrthoDB" id="3066239at2759"/>
<dbReference type="Proteomes" id="UP000559256">
    <property type="component" value="Unassembled WGS sequence"/>
</dbReference>
<comment type="caution">
    <text evidence="2">The sequence shown here is derived from an EMBL/GenBank/DDBJ whole genome shotgun (WGS) entry which is preliminary data.</text>
</comment>
<feature type="compositionally biased region" description="Basic and acidic residues" evidence="1">
    <location>
        <begin position="465"/>
        <end position="517"/>
    </location>
</feature>